<proteinExistence type="predicted"/>
<evidence type="ECO:0000313" key="3">
    <source>
        <dbReference type="Proteomes" id="UP000799423"/>
    </source>
</evidence>
<dbReference type="OrthoDB" id="3993201at2759"/>
<sequence length="205" mass="22136">MSVARLSARAFQAIAAQQTRSMHQSGATSFSSLITSDKPLDRQSYAPRLPASATIPVPESSETGAKVRHFNTSRSLKAVHDSSTIDFAFIPEFNGELQVEPEKLRVPILPWAEPSAAVKQEFTEKEESVMTPQIHTVAADGTHIHAPSAMFDMTDSNQIDYKGMVEQAASTLSEPLEKGSGMVRQILTGLVDDILGPKGNKSAKA</sequence>
<dbReference type="EMBL" id="MU006336">
    <property type="protein sequence ID" value="KAF2846370.1"/>
    <property type="molecule type" value="Genomic_DNA"/>
</dbReference>
<gene>
    <name evidence="2" type="ORF">T440DRAFT_458753</name>
</gene>
<organism evidence="2 3">
    <name type="scientific">Plenodomus tracheiphilus IPT5</name>
    <dbReference type="NCBI Taxonomy" id="1408161"/>
    <lineage>
        <taxon>Eukaryota</taxon>
        <taxon>Fungi</taxon>
        <taxon>Dikarya</taxon>
        <taxon>Ascomycota</taxon>
        <taxon>Pezizomycotina</taxon>
        <taxon>Dothideomycetes</taxon>
        <taxon>Pleosporomycetidae</taxon>
        <taxon>Pleosporales</taxon>
        <taxon>Pleosporineae</taxon>
        <taxon>Leptosphaeriaceae</taxon>
        <taxon>Plenodomus</taxon>
    </lineage>
</organism>
<name>A0A6A7ASS6_9PLEO</name>
<dbReference type="AlphaFoldDB" id="A0A6A7ASS6"/>
<evidence type="ECO:0000313" key="2">
    <source>
        <dbReference type="EMBL" id="KAF2846370.1"/>
    </source>
</evidence>
<feature type="region of interest" description="Disordered" evidence="1">
    <location>
        <begin position="42"/>
        <end position="64"/>
    </location>
</feature>
<keyword evidence="3" id="KW-1185">Reference proteome</keyword>
<reference evidence="2" key="1">
    <citation type="submission" date="2020-01" db="EMBL/GenBank/DDBJ databases">
        <authorList>
            <consortium name="DOE Joint Genome Institute"/>
            <person name="Haridas S."/>
            <person name="Albert R."/>
            <person name="Binder M."/>
            <person name="Bloem J."/>
            <person name="Labutti K."/>
            <person name="Salamov A."/>
            <person name="Andreopoulos B."/>
            <person name="Baker S.E."/>
            <person name="Barry K."/>
            <person name="Bills G."/>
            <person name="Bluhm B.H."/>
            <person name="Cannon C."/>
            <person name="Castanera R."/>
            <person name="Culley D.E."/>
            <person name="Daum C."/>
            <person name="Ezra D."/>
            <person name="Gonzalez J.B."/>
            <person name="Henrissat B."/>
            <person name="Kuo A."/>
            <person name="Liang C."/>
            <person name="Lipzen A."/>
            <person name="Lutzoni F."/>
            <person name="Magnuson J."/>
            <person name="Mondo S."/>
            <person name="Nolan M."/>
            <person name="Ohm R."/>
            <person name="Pangilinan J."/>
            <person name="Park H.-J."/>
            <person name="Ramirez L."/>
            <person name="Alfaro M."/>
            <person name="Sun H."/>
            <person name="Tritt A."/>
            <person name="Yoshinaga Y."/>
            <person name="Zwiers L.-H."/>
            <person name="Turgeon B.G."/>
            <person name="Goodwin S.B."/>
            <person name="Spatafora J.W."/>
            <person name="Crous P.W."/>
            <person name="Grigoriev I.V."/>
        </authorList>
    </citation>
    <scope>NUCLEOTIDE SEQUENCE</scope>
    <source>
        <strain evidence="2">IPT5</strain>
    </source>
</reference>
<evidence type="ECO:0000256" key="1">
    <source>
        <dbReference type="SAM" id="MobiDB-lite"/>
    </source>
</evidence>
<dbReference type="Proteomes" id="UP000799423">
    <property type="component" value="Unassembled WGS sequence"/>
</dbReference>
<accession>A0A6A7ASS6</accession>
<protein>
    <submittedName>
        <fullName evidence="2">Uncharacterized protein</fullName>
    </submittedName>
</protein>